<sequence length="274" mass="29099">MNLNAFVETAGPWSYVIVFALTVGETSAFTGVVLPGETLILLAGALAGQGELDPVALAAAVVGGGVIGDSAGFALGHWYKHRRSADRLRRRLRPVSGIDHARDFLLRHGGVAVFTGRFVGVVRSFLPFAAGAADMRYRRFLAFSAAASLVWGVGNVLAGYFLGAAAERVLHTAGLVGAFGAGLLAAATVLVVRLRHHRATPSSKATAAGDRESVEVSRRRHRGSRAGAPPCAVVFGDWMHRRRRPTHGVSEQRVLSRHRPVHPRRGGKAKRPAG</sequence>
<evidence type="ECO:0000313" key="11">
    <source>
        <dbReference type="Proteomes" id="UP000181951"/>
    </source>
</evidence>
<evidence type="ECO:0000256" key="7">
    <source>
        <dbReference type="RuleBase" id="RU367016"/>
    </source>
</evidence>
<dbReference type="InterPro" id="IPR032818">
    <property type="entry name" value="DedA-like"/>
</dbReference>
<dbReference type="PANTHER" id="PTHR30353">
    <property type="entry name" value="INNER MEMBRANE PROTEIN DEDA-RELATED"/>
    <property type="match status" value="1"/>
</dbReference>
<feature type="transmembrane region" description="Helical" evidence="7">
    <location>
        <begin position="140"/>
        <end position="163"/>
    </location>
</feature>
<keyword evidence="11" id="KW-1185">Reference proteome</keyword>
<name>A0A1H8TJM9_9ACTN</name>
<feature type="transmembrane region" description="Helical" evidence="7">
    <location>
        <begin position="12"/>
        <end position="35"/>
    </location>
</feature>
<dbReference type="InterPro" id="IPR032816">
    <property type="entry name" value="VTT_dom"/>
</dbReference>
<dbReference type="Proteomes" id="UP000181951">
    <property type="component" value="Unassembled WGS sequence"/>
</dbReference>
<evidence type="ECO:0000256" key="4">
    <source>
        <dbReference type="ARBA" id="ARBA00022692"/>
    </source>
</evidence>
<feature type="transmembrane region" description="Helical" evidence="7">
    <location>
        <begin position="169"/>
        <end position="192"/>
    </location>
</feature>
<dbReference type="RefSeq" id="WP_069462884.1">
    <property type="nucleotide sequence ID" value="NZ_FODD01000054.1"/>
</dbReference>
<keyword evidence="3 7" id="KW-1003">Cell membrane</keyword>
<dbReference type="AlphaFoldDB" id="A0A1H8TJM9"/>
<feature type="domain" description="VTT" evidence="9">
    <location>
        <begin position="34"/>
        <end position="160"/>
    </location>
</feature>
<evidence type="ECO:0000313" key="10">
    <source>
        <dbReference type="EMBL" id="SEO90783.1"/>
    </source>
</evidence>
<feature type="region of interest" description="Disordered" evidence="8">
    <location>
        <begin position="244"/>
        <end position="274"/>
    </location>
</feature>
<evidence type="ECO:0000256" key="1">
    <source>
        <dbReference type="ARBA" id="ARBA00004651"/>
    </source>
</evidence>
<feature type="compositionally biased region" description="Basic residues" evidence="8">
    <location>
        <begin position="255"/>
        <end position="274"/>
    </location>
</feature>
<evidence type="ECO:0000256" key="3">
    <source>
        <dbReference type="ARBA" id="ARBA00022475"/>
    </source>
</evidence>
<dbReference type="Pfam" id="PF09335">
    <property type="entry name" value="VTT_dom"/>
    <property type="match status" value="1"/>
</dbReference>
<dbReference type="EMBL" id="FODD01000054">
    <property type="protein sequence ID" value="SEO90783.1"/>
    <property type="molecule type" value="Genomic_DNA"/>
</dbReference>
<gene>
    <name evidence="10" type="ORF">SAMN05216267_105419</name>
</gene>
<comment type="subcellular location">
    <subcellularLocation>
        <location evidence="1 7">Cell membrane</location>
        <topology evidence="1 7">Multi-pass membrane protein</topology>
    </subcellularLocation>
</comment>
<dbReference type="GO" id="GO:0005886">
    <property type="term" value="C:plasma membrane"/>
    <property type="evidence" value="ECO:0007669"/>
    <property type="project" value="UniProtKB-SubCell"/>
</dbReference>
<keyword evidence="6 7" id="KW-0472">Membrane</keyword>
<dbReference type="PANTHER" id="PTHR30353:SF15">
    <property type="entry name" value="INNER MEMBRANE PROTEIN YABI"/>
    <property type="match status" value="1"/>
</dbReference>
<dbReference type="STRING" id="310780.SAMN05216267_105419"/>
<accession>A0A1H8TJM9</accession>
<evidence type="ECO:0000256" key="5">
    <source>
        <dbReference type="ARBA" id="ARBA00022989"/>
    </source>
</evidence>
<feature type="region of interest" description="Disordered" evidence="8">
    <location>
        <begin position="201"/>
        <end position="228"/>
    </location>
</feature>
<keyword evidence="4 7" id="KW-0812">Transmembrane</keyword>
<proteinExistence type="inferred from homology"/>
<organism evidence="10 11">
    <name type="scientific">Actinacidiphila rubida</name>
    <dbReference type="NCBI Taxonomy" id="310780"/>
    <lineage>
        <taxon>Bacteria</taxon>
        <taxon>Bacillati</taxon>
        <taxon>Actinomycetota</taxon>
        <taxon>Actinomycetes</taxon>
        <taxon>Kitasatosporales</taxon>
        <taxon>Streptomycetaceae</taxon>
        <taxon>Actinacidiphila</taxon>
    </lineage>
</organism>
<evidence type="ECO:0000256" key="8">
    <source>
        <dbReference type="SAM" id="MobiDB-lite"/>
    </source>
</evidence>
<evidence type="ECO:0000256" key="2">
    <source>
        <dbReference type="ARBA" id="ARBA00010792"/>
    </source>
</evidence>
<reference evidence="10 11" key="1">
    <citation type="submission" date="2016-10" db="EMBL/GenBank/DDBJ databases">
        <authorList>
            <person name="de Groot N.N."/>
        </authorList>
    </citation>
    <scope>NUCLEOTIDE SEQUENCE [LARGE SCALE GENOMIC DNA]</scope>
    <source>
        <strain evidence="10 11">CGMCC 4.2026</strain>
    </source>
</reference>
<feature type="transmembrane region" description="Helical" evidence="7">
    <location>
        <begin position="55"/>
        <end position="79"/>
    </location>
</feature>
<evidence type="ECO:0000256" key="6">
    <source>
        <dbReference type="ARBA" id="ARBA00023136"/>
    </source>
</evidence>
<dbReference type="OrthoDB" id="9813426at2"/>
<comment type="similarity">
    <text evidence="2 7">Belongs to the DedA family.</text>
</comment>
<evidence type="ECO:0000259" key="9">
    <source>
        <dbReference type="Pfam" id="PF09335"/>
    </source>
</evidence>
<keyword evidence="5 7" id="KW-1133">Transmembrane helix</keyword>
<protein>
    <submittedName>
        <fullName evidence="10">Membrane protein DedA, SNARE-associated domain</fullName>
    </submittedName>
</protein>